<sequence>MSGCNMKLVSLFVGSLLMLSDPTAPKCITEDGLNKLIEEFQTRYLDKKVSVNVPDTRTCMQAAEEMQGAENNRSVSPWRYRLDEDVNRIPSKIAFAECICQGCIIDKRENMSYNSRSVDAWLRIYRKTGKCSENKYKVRKDFIKVPVGCTCVVPNYTK</sequence>
<dbReference type="GeneTree" id="ENSGT00940000166375"/>
<dbReference type="AlphaFoldDB" id="A0A671X0D8"/>
<dbReference type="InterPro" id="IPR029034">
    <property type="entry name" value="Cystine-knot_cytokine"/>
</dbReference>
<dbReference type="InParanoid" id="A0A671X0D8"/>
<dbReference type="InterPro" id="IPR010345">
    <property type="entry name" value="IL-17_fam"/>
</dbReference>
<reference evidence="7" key="1">
    <citation type="submission" date="2021-04" db="EMBL/GenBank/DDBJ databases">
        <authorList>
            <consortium name="Wellcome Sanger Institute Data Sharing"/>
        </authorList>
    </citation>
    <scope>NUCLEOTIDE SEQUENCE [LARGE SCALE GENOMIC DNA]</scope>
</reference>
<dbReference type="GO" id="GO:0005615">
    <property type="term" value="C:extracellular space"/>
    <property type="evidence" value="ECO:0007669"/>
    <property type="project" value="UniProtKB-KW"/>
</dbReference>
<evidence type="ECO:0000256" key="1">
    <source>
        <dbReference type="ARBA" id="ARBA00004613"/>
    </source>
</evidence>
<comment type="subcellular location">
    <subcellularLocation>
        <location evidence="1">Secreted</location>
    </subcellularLocation>
</comment>
<dbReference type="Gene3D" id="2.10.90.10">
    <property type="entry name" value="Cystine-knot cytokines"/>
    <property type="match status" value="1"/>
</dbReference>
<dbReference type="PRINTS" id="PR01932">
    <property type="entry name" value="INTRLEUKIN17"/>
</dbReference>
<dbReference type="Ensembl" id="ENSSAUT00010046931.1">
    <property type="protein sequence ID" value="ENSSAUP00010044627.1"/>
    <property type="gene ID" value="ENSSAUG00010018644.1"/>
</dbReference>
<dbReference type="Proteomes" id="UP000472265">
    <property type="component" value="Chromosome 4"/>
</dbReference>
<proteinExistence type="inferred from homology"/>
<reference evidence="7" key="2">
    <citation type="submission" date="2025-08" db="UniProtKB">
        <authorList>
            <consortium name="Ensembl"/>
        </authorList>
    </citation>
    <scope>IDENTIFICATION</scope>
</reference>
<dbReference type="SUPFAM" id="SSF57501">
    <property type="entry name" value="Cystine-knot cytokines"/>
    <property type="match status" value="1"/>
</dbReference>
<name>A0A671X0D8_SPAAU</name>
<organism evidence="7 8">
    <name type="scientific">Sparus aurata</name>
    <name type="common">Gilthead sea bream</name>
    <dbReference type="NCBI Taxonomy" id="8175"/>
    <lineage>
        <taxon>Eukaryota</taxon>
        <taxon>Metazoa</taxon>
        <taxon>Chordata</taxon>
        <taxon>Craniata</taxon>
        <taxon>Vertebrata</taxon>
        <taxon>Euteleostomi</taxon>
        <taxon>Actinopterygii</taxon>
        <taxon>Neopterygii</taxon>
        <taxon>Teleostei</taxon>
        <taxon>Neoteleostei</taxon>
        <taxon>Acanthomorphata</taxon>
        <taxon>Eupercaria</taxon>
        <taxon>Spariformes</taxon>
        <taxon>Sparidae</taxon>
        <taxon>Sparus</taxon>
    </lineage>
</organism>
<dbReference type="GO" id="GO:0006954">
    <property type="term" value="P:inflammatory response"/>
    <property type="evidence" value="ECO:0007669"/>
    <property type="project" value="InterPro"/>
</dbReference>
<protein>
    <submittedName>
        <fullName evidence="7">Uncharacterized protein</fullName>
    </submittedName>
</protein>
<keyword evidence="4" id="KW-0964">Secreted</keyword>
<evidence type="ECO:0000256" key="5">
    <source>
        <dbReference type="ARBA" id="ARBA00022729"/>
    </source>
</evidence>
<dbReference type="Pfam" id="PF06083">
    <property type="entry name" value="IL17"/>
    <property type="match status" value="1"/>
</dbReference>
<gene>
    <name evidence="7" type="primary">LOC115579637</name>
</gene>
<evidence type="ECO:0000313" key="7">
    <source>
        <dbReference type="Ensembl" id="ENSSAUP00010044627.1"/>
    </source>
</evidence>
<feature type="signal peptide" evidence="6">
    <location>
        <begin position="1"/>
        <end position="25"/>
    </location>
</feature>
<keyword evidence="5 6" id="KW-0732">Signal</keyword>
<reference evidence="7" key="3">
    <citation type="submission" date="2025-09" db="UniProtKB">
        <authorList>
            <consortium name="Ensembl"/>
        </authorList>
    </citation>
    <scope>IDENTIFICATION</scope>
</reference>
<evidence type="ECO:0000256" key="2">
    <source>
        <dbReference type="ARBA" id="ARBA00007236"/>
    </source>
</evidence>
<evidence type="ECO:0000313" key="8">
    <source>
        <dbReference type="Proteomes" id="UP000472265"/>
    </source>
</evidence>
<accession>A0A671X0D8</accession>
<dbReference type="InterPro" id="IPR020440">
    <property type="entry name" value="IL-17_chr"/>
</dbReference>
<comment type="similarity">
    <text evidence="2">Belongs to the IL-17 family.</text>
</comment>
<feature type="chain" id="PRO_5046568395" evidence="6">
    <location>
        <begin position="26"/>
        <end position="158"/>
    </location>
</feature>
<evidence type="ECO:0000256" key="3">
    <source>
        <dbReference type="ARBA" id="ARBA00022514"/>
    </source>
</evidence>
<keyword evidence="8" id="KW-1185">Reference proteome</keyword>
<dbReference type="GO" id="GO:0005125">
    <property type="term" value="F:cytokine activity"/>
    <property type="evidence" value="ECO:0007669"/>
    <property type="project" value="UniProtKB-KW"/>
</dbReference>
<evidence type="ECO:0000256" key="6">
    <source>
        <dbReference type="SAM" id="SignalP"/>
    </source>
</evidence>
<keyword evidence="3" id="KW-0202">Cytokine</keyword>
<evidence type="ECO:0000256" key="4">
    <source>
        <dbReference type="ARBA" id="ARBA00022525"/>
    </source>
</evidence>